<dbReference type="InterPro" id="IPR033140">
    <property type="entry name" value="Lipase_GDXG_put_SER_AS"/>
</dbReference>
<sequence>MSQNELNNILSMLQDFSWGDTLAEMRANFNRCFSLPSHPTAQVQTLDADGVPAELITLPNSDPDRVILYLHGGGFVMGTRQTYRRIASDLAEASSARVLVIDYRLAPEHPYPAALEDTLTAYRWLVETRRFHPSQVAIAGDSAGGNLALAALLSLRDTKEILPSSGLLISPYCDLTQTSSTIDTHGHLDLMVSRTLMDTLTAWYAPHENVKDPLISPIYADLSGLPPLLIHVGAAEILLGDALRLAHQAALANVAVELKVWQDMIHCFQLFAPMLEEGRVAISEAGAFLQHHWSPKNRYEQETDRTMLASLSQSPASRYRTGRSLPR</sequence>
<feature type="active site" evidence="3">
    <location>
        <position position="142"/>
    </location>
</feature>
<dbReference type="InterPro" id="IPR050300">
    <property type="entry name" value="GDXG_lipolytic_enzyme"/>
</dbReference>
<evidence type="ECO:0000256" key="2">
    <source>
        <dbReference type="ARBA" id="ARBA00022801"/>
    </source>
</evidence>
<feature type="domain" description="Alpha/beta hydrolase fold-3" evidence="4">
    <location>
        <begin position="67"/>
        <end position="269"/>
    </location>
</feature>
<dbReference type="InterPro" id="IPR013094">
    <property type="entry name" value="AB_hydrolase_3"/>
</dbReference>
<accession>A0A2W1JEF2</accession>
<organism evidence="5 6">
    <name type="scientific">Acaryochloris thomasi RCC1774</name>
    <dbReference type="NCBI Taxonomy" id="1764569"/>
    <lineage>
        <taxon>Bacteria</taxon>
        <taxon>Bacillati</taxon>
        <taxon>Cyanobacteriota</taxon>
        <taxon>Cyanophyceae</taxon>
        <taxon>Acaryochloridales</taxon>
        <taxon>Acaryochloridaceae</taxon>
        <taxon>Acaryochloris</taxon>
        <taxon>Acaryochloris thomasi</taxon>
    </lineage>
</organism>
<dbReference type="OrthoDB" id="24847at2"/>
<dbReference type="PANTHER" id="PTHR48081">
    <property type="entry name" value="AB HYDROLASE SUPERFAMILY PROTEIN C4A8.06C"/>
    <property type="match status" value="1"/>
</dbReference>
<evidence type="ECO:0000313" key="6">
    <source>
        <dbReference type="Proteomes" id="UP000248857"/>
    </source>
</evidence>
<evidence type="ECO:0000256" key="3">
    <source>
        <dbReference type="PROSITE-ProRule" id="PRU10038"/>
    </source>
</evidence>
<dbReference type="PROSITE" id="PS01174">
    <property type="entry name" value="LIPASE_GDXG_SER"/>
    <property type="match status" value="1"/>
</dbReference>
<comment type="similarity">
    <text evidence="1">Belongs to the 'GDXG' lipolytic enzyme family.</text>
</comment>
<dbReference type="Proteomes" id="UP000248857">
    <property type="component" value="Unassembled WGS sequence"/>
</dbReference>
<dbReference type="EC" id="3.1.1.83" evidence="5"/>
<reference evidence="5 6" key="1">
    <citation type="journal article" date="2018" name="Sci. Rep.">
        <title>A novel species of the marine cyanobacterium Acaryochloris with a unique pigment content and lifestyle.</title>
        <authorList>
            <person name="Partensky F."/>
            <person name="Six C."/>
            <person name="Ratin M."/>
            <person name="Garczarek L."/>
            <person name="Vaulot D."/>
            <person name="Probert I."/>
            <person name="Calteau A."/>
            <person name="Gourvil P."/>
            <person name="Marie D."/>
            <person name="Grebert T."/>
            <person name="Bouchier C."/>
            <person name="Le Panse S."/>
            <person name="Gachenot M."/>
            <person name="Rodriguez F."/>
            <person name="Garrido J.L."/>
        </authorList>
    </citation>
    <scope>NUCLEOTIDE SEQUENCE [LARGE SCALE GENOMIC DNA]</scope>
    <source>
        <strain evidence="5 6">RCC1774</strain>
    </source>
</reference>
<dbReference type="PANTHER" id="PTHR48081:SF8">
    <property type="entry name" value="ALPHA_BETA HYDROLASE FOLD-3 DOMAIN-CONTAINING PROTEIN-RELATED"/>
    <property type="match status" value="1"/>
</dbReference>
<dbReference type="SUPFAM" id="SSF53474">
    <property type="entry name" value="alpha/beta-Hydrolases"/>
    <property type="match status" value="1"/>
</dbReference>
<gene>
    <name evidence="5" type="primary">mlhB_1</name>
    <name evidence="5" type="ORF">C1752_03992</name>
</gene>
<dbReference type="Gene3D" id="3.40.50.1820">
    <property type="entry name" value="alpha/beta hydrolase"/>
    <property type="match status" value="1"/>
</dbReference>
<dbReference type="GO" id="GO:0016787">
    <property type="term" value="F:hydrolase activity"/>
    <property type="evidence" value="ECO:0007669"/>
    <property type="project" value="UniProtKB-KW"/>
</dbReference>
<keyword evidence="6" id="KW-1185">Reference proteome</keyword>
<dbReference type="RefSeq" id="WP_110987397.1">
    <property type="nucleotide sequence ID" value="NZ_CAWNWM010000012.1"/>
</dbReference>
<dbReference type="AlphaFoldDB" id="A0A2W1JEF2"/>
<dbReference type="Pfam" id="PF07859">
    <property type="entry name" value="Abhydrolase_3"/>
    <property type="match status" value="1"/>
</dbReference>
<evidence type="ECO:0000256" key="1">
    <source>
        <dbReference type="ARBA" id="ARBA00010515"/>
    </source>
</evidence>
<evidence type="ECO:0000259" key="4">
    <source>
        <dbReference type="Pfam" id="PF07859"/>
    </source>
</evidence>
<evidence type="ECO:0000313" key="5">
    <source>
        <dbReference type="EMBL" id="PZD72058.1"/>
    </source>
</evidence>
<keyword evidence="2 5" id="KW-0378">Hydrolase</keyword>
<name>A0A2W1JEF2_9CYAN</name>
<dbReference type="EMBL" id="PQWO01000012">
    <property type="protein sequence ID" value="PZD72058.1"/>
    <property type="molecule type" value="Genomic_DNA"/>
</dbReference>
<dbReference type="InterPro" id="IPR029058">
    <property type="entry name" value="AB_hydrolase_fold"/>
</dbReference>
<comment type="caution">
    <text evidence="5">The sequence shown here is derived from an EMBL/GenBank/DDBJ whole genome shotgun (WGS) entry which is preliminary data.</text>
</comment>
<proteinExistence type="inferred from homology"/>
<protein>
    <submittedName>
        <fullName evidence="5">Monoterpene epsilon-lactone hydrolase</fullName>
        <ecNumber evidence="5">3.1.1.83</ecNumber>
    </submittedName>
</protein>